<dbReference type="EMBL" id="JAXAFJ010000002">
    <property type="protein sequence ID" value="MDX6805460.1"/>
    <property type="molecule type" value="Genomic_DNA"/>
</dbReference>
<feature type="compositionally biased region" description="Pro residues" evidence="6">
    <location>
        <begin position="694"/>
        <end position="709"/>
    </location>
</feature>
<feature type="transmembrane region" description="Helical" evidence="7">
    <location>
        <begin position="350"/>
        <end position="382"/>
    </location>
</feature>
<feature type="transmembrane region" description="Helical" evidence="7">
    <location>
        <begin position="443"/>
        <end position="466"/>
    </location>
</feature>
<feature type="region of interest" description="Disordered" evidence="6">
    <location>
        <begin position="680"/>
        <end position="729"/>
    </location>
</feature>
<gene>
    <name evidence="10" type="ORF">SCD90_05225</name>
</gene>
<evidence type="ECO:0000256" key="1">
    <source>
        <dbReference type="ARBA" id="ARBA00004651"/>
    </source>
</evidence>
<dbReference type="InterPro" id="IPR004477">
    <property type="entry name" value="ComEC_N"/>
</dbReference>
<dbReference type="PANTHER" id="PTHR30619:SF1">
    <property type="entry name" value="RECOMBINATION PROTEIN 2"/>
    <property type="match status" value="1"/>
</dbReference>
<sequence length="729" mass="76991">MSGGALTSALEEERERGRFFIWLPVLAICGVILFFAAPDDPSLTASALAFLAALAMCAAARKRPTGFCVAVSVAAIIGGFLAAGLQVHRVAAPVLERGVRGEAVGVVERREPRARGAVRLLIRVESIAGVPEDHRPRFARATVRGADGVAAGSRVAIDAYWRPPPQAVRPGGYDFAREAFFTGLGAVGSEAKPPRLLDPPPLTPMGRFSAATDRLRNAISARIQQVVPGDAGAISAALVTGQRGDISAAANDALRTAGLYHVISISGLHMALFGGGVFAALRLLLVMVPGLGLHVPVKKWAAAAALLGAGGYLYLSGNEVAAQRSFIMISVVFLAVIVDRQGLTMRNLAIAALFGIALTPHAVLGPSFQMSFAAVLGLVSWYERTRWQVPDDEPRSSGRGVARRVWIYVLGIVVTTIIAALTTGPFAGFHFQRIAVHSLLSNLVALLVVGTLVMPFALLGFVLMPFGLDPPAWMVMGFGVDIMLAVSYWVADLPGALVALPAFSASAVLFLALGLCWIAIWTTWLRLLGVLPVALGVALAAIPDRPDIYIDPEGRAAAVRGPDGVLHVSGLRYASFAAENWLAADGDLRKPRDKSVALGVRCDSFGCTLPLPSEGHLALAWTYAALREDCTRARIVVTRLVAPPGCRNTAFVVDGTDLTRNGATTLKLEDGEAITLRAHDPGQRAWSATNRAPVGPPWRQPAVSPPPSTSPEAEQALPEGEMTPAEELE</sequence>
<feature type="domain" description="ComEC/Rec2-related protein" evidence="8">
    <location>
        <begin position="238"/>
        <end position="523"/>
    </location>
</feature>
<keyword evidence="4 7" id="KW-1133">Transmembrane helix</keyword>
<keyword evidence="5 7" id="KW-0472">Membrane</keyword>
<evidence type="ECO:0000256" key="2">
    <source>
        <dbReference type="ARBA" id="ARBA00022475"/>
    </source>
</evidence>
<dbReference type="PANTHER" id="PTHR30619">
    <property type="entry name" value="DNA INTERNALIZATION/COMPETENCE PROTEIN COMEC/REC2"/>
    <property type="match status" value="1"/>
</dbReference>
<dbReference type="Pfam" id="PF03772">
    <property type="entry name" value="Competence"/>
    <property type="match status" value="1"/>
</dbReference>
<feature type="transmembrane region" description="Helical" evidence="7">
    <location>
        <begin position="67"/>
        <end position="87"/>
    </location>
</feature>
<feature type="transmembrane region" description="Helical" evidence="7">
    <location>
        <begin position="498"/>
        <end position="520"/>
    </location>
</feature>
<evidence type="ECO:0000256" key="6">
    <source>
        <dbReference type="SAM" id="MobiDB-lite"/>
    </source>
</evidence>
<evidence type="ECO:0000256" key="7">
    <source>
        <dbReference type="SAM" id="Phobius"/>
    </source>
</evidence>
<keyword evidence="3 7" id="KW-0812">Transmembrane</keyword>
<feature type="transmembrane region" description="Helical" evidence="7">
    <location>
        <begin position="43"/>
        <end position="60"/>
    </location>
</feature>
<feature type="transmembrane region" description="Helical" evidence="7">
    <location>
        <begin position="19"/>
        <end position="37"/>
    </location>
</feature>
<dbReference type="InterPro" id="IPR025405">
    <property type="entry name" value="DUF4131"/>
</dbReference>
<accession>A0ABU4RKV2</accession>
<feature type="transmembrane region" description="Helical" evidence="7">
    <location>
        <begin position="259"/>
        <end position="285"/>
    </location>
</feature>
<keyword evidence="11" id="KW-1185">Reference proteome</keyword>
<dbReference type="NCBIfam" id="TIGR00360">
    <property type="entry name" value="ComEC_N-term"/>
    <property type="match status" value="1"/>
</dbReference>
<dbReference type="Proteomes" id="UP001274321">
    <property type="component" value="Unassembled WGS sequence"/>
</dbReference>
<evidence type="ECO:0000256" key="3">
    <source>
        <dbReference type="ARBA" id="ARBA00022692"/>
    </source>
</evidence>
<reference evidence="10 11" key="1">
    <citation type="submission" date="2023-11" db="EMBL/GenBank/DDBJ databases">
        <authorList>
            <person name="Bao R."/>
        </authorList>
    </citation>
    <scope>NUCLEOTIDE SEQUENCE [LARGE SCALE GENOMIC DNA]</scope>
    <source>
        <strain evidence="10 11">PJ23</strain>
    </source>
</reference>
<name>A0ABU4RKV2_9HYPH</name>
<feature type="transmembrane region" description="Helical" evidence="7">
    <location>
        <begin position="297"/>
        <end position="315"/>
    </location>
</feature>
<dbReference type="InterPro" id="IPR052159">
    <property type="entry name" value="Competence_DNA_uptake"/>
</dbReference>
<evidence type="ECO:0000256" key="4">
    <source>
        <dbReference type="ARBA" id="ARBA00022989"/>
    </source>
</evidence>
<feature type="domain" description="DUF4131" evidence="9">
    <location>
        <begin position="43"/>
        <end position="189"/>
    </location>
</feature>
<evidence type="ECO:0000256" key="5">
    <source>
        <dbReference type="ARBA" id="ARBA00023136"/>
    </source>
</evidence>
<feature type="transmembrane region" description="Helical" evidence="7">
    <location>
        <begin position="472"/>
        <end position="491"/>
    </location>
</feature>
<evidence type="ECO:0000259" key="9">
    <source>
        <dbReference type="Pfam" id="PF13567"/>
    </source>
</evidence>
<comment type="subcellular location">
    <subcellularLocation>
        <location evidence="1">Cell membrane</location>
        <topology evidence="1">Multi-pass membrane protein</topology>
    </subcellularLocation>
</comment>
<evidence type="ECO:0000259" key="8">
    <source>
        <dbReference type="Pfam" id="PF03772"/>
    </source>
</evidence>
<evidence type="ECO:0000313" key="10">
    <source>
        <dbReference type="EMBL" id="MDX6805460.1"/>
    </source>
</evidence>
<proteinExistence type="predicted"/>
<feature type="transmembrane region" description="Helical" evidence="7">
    <location>
        <begin position="321"/>
        <end position="338"/>
    </location>
</feature>
<comment type="caution">
    <text evidence="10">The sequence shown here is derived from an EMBL/GenBank/DDBJ whole genome shotgun (WGS) entry which is preliminary data.</text>
</comment>
<protein>
    <submittedName>
        <fullName evidence="10">ComEC/Rec2 family competence protein</fullName>
    </submittedName>
</protein>
<evidence type="ECO:0000313" key="11">
    <source>
        <dbReference type="Proteomes" id="UP001274321"/>
    </source>
</evidence>
<dbReference type="Pfam" id="PF13567">
    <property type="entry name" value="DUF4131"/>
    <property type="match status" value="1"/>
</dbReference>
<feature type="transmembrane region" description="Helical" evidence="7">
    <location>
        <begin position="405"/>
        <end position="431"/>
    </location>
</feature>
<organism evidence="10 11">
    <name type="scientific">Terrihabitans rhizophilus</name>
    <dbReference type="NCBI Taxonomy" id="3092662"/>
    <lineage>
        <taxon>Bacteria</taxon>
        <taxon>Pseudomonadati</taxon>
        <taxon>Pseudomonadota</taxon>
        <taxon>Alphaproteobacteria</taxon>
        <taxon>Hyphomicrobiales</taxon>
        <taxon>Terrihabitans</taxon>
    </lineage>
</organism>
<keyword evidence="2" id="KW-1003">Cell membrane</keyword>